<dbReference type="NCBIfam" id="NF011430">
    <property type="entry name" value="PRK14861.1"/>
    <property type="match status" value="1"/>
</dbReference>
<proteinExistence type="inferred from homology"/>
<dbReference type="PRINTS" id="PR01506">
    <property type="entry name" value="TATBPROTEIN"/>
</dbReference>
<name>A0A0B8SZD9_9SPHI</name>
<dbReference type="eggNOG" id="COG1826">
    <property type="taxonomic scope" value="Bacteria"/>
</dbReference>
<keyword evidence="6 9" id="KW-1133">Transmembrane helix</keyword>
<dbReference type="GO" id="GO:0043953">
    <property type="term" value="P:protein transport by the Tat complex"/>
    <property type="evidence" value="ECO:0007669"/>
    <property type="project" value="UniProtKB-UniRule"/>
</dbReference>
<reference evidence="12" key="1">
    <citation type="submission" date="2014-04" db="EMBL/GenBank/DDBJ databases">
        <title>Whole-Genome optical mapping and complete genome sequence of Sphingobacterium deserti sp. nov., a new spaces isolated from desert in the west of China.</title>
        <authorList>
            <person name="Teng C."/>
            <person name="Zhou Z."/>
            <person name="Li X."/>
            <person name="Chen M."/>
            <person name="Lin M."/>
            <person name="Wang L."/>
            <person name="Su S."/>
            <person name="Zhang C."/>
            <person name="Zhang W."/>
        </authorList>
    </citation>
    <scope>NUCLEOTIDE SEQUENCE [LARGE SCALE GENOMIC DNA]</scope>
    <source>
        <strain evidence="12">ACCC05744</strain>
    </source>
</reference>
<protein>
    <recommendedName>
        <fullName evidence="9">Sec-independent protein translocase protein TatA</fullName>
    </recommendedName>
</protein>
<dbReference type="Pfam" id="PF02416">
    <property type="entry name" value="TatA_B_E"/>
    <property type="match status" value="1"/>
</dbReference>
<comment type="caution">
    <text evidence="11">The sequence shown here is derived from an EMBL/GenBank/DDBJ whole genome shotgun (WGS) entry which is preliminary data.</text>
</comment>
<dbReference type="PANTHER" id="PTHR42982:SF1">
    <property type="entry name" value="SEC-INDEPENDENT PROTEIN TRANSLOCASE PROTEIN TATA"/>
    <property type="match status" value="1"/>
</dbReference>
<keyword evidence="5 9" id="KW-0653">Protein transport</keyword>
<evidence type="ECO:0000256" key="10">
    <source>
        <dbReference type="SAM" id="MobiDB-lite"/>
    </source>
</evidence>
<evidence type="ECO:0000256" key="7">
    <source>
        <dbReference type="ARBA" id="ARBA00023010"/>
    </source>
</evidence>
<dbReference type="STRING" id="1229276.DI53_3395"/>
<feature type="transmembrane region" description="Helical" evidence="9">
    <location>
        <begin position="6"/>
        <end position="24"/>
    </location>
</feature>
<evidence type="ECO:0000256" key="4">
    <source>
        <dbReference type="ARBA" id="ARBA00022692"/>
    </source>
</evidence>
<comment type="function">
    <text evidence="9">Part of the twin-arginine translocation (Tat) system that transports large folded proteins containing a characteristic twin-arginine motif in their signal peptide across membranes. TatA could form the protein-conducting channel of the Tat system.</text>
</comment>
<comment type="subcellular location">
    <subcellularLocation>
        <location evidence="1 9">Cell membrane</location>
        <topology evidence="1 9">Single-pass membrane protein</topology>
    </subcellularLocation>
</comment>
<comment type="subunit">
    <text evidence="9">Forms a complex with TatC.</text>
</comment>
<keyword evidence="7 9" id="KW-0811">Translocation</keyword>
<keyword evidence="8 9" id="KW-0472">Membrane</keyword>
<comment type="similarity">
    <text evidence="9">Belongs to the TatA/E family.</text>
</comment>
<feature type="compositionally biased region" description="Basic and acidic residues" evidence="10">
    <location>
        <begin position="73"/>
        <end position="90"/>
    </location>
</feature>
<dbReference type="NCBIfam" id="TIGR01411">
    <property type="entry name" value="tatAE"/>
    <property type="match status" value="1"/>
</dbReference>
<evidence type="ECO:0000256" key="9">
    <source>
        <dbReference type="HAMAP-Rule" id="MF_00236"/>
    </source>
</evidence>
<keyword evidence="12" id="KW-1185">Reference proteome</keyword>
<evidence type="ECO:0000256" key="6">
    <source>
        <dbReference type="ARBA" id="ARBA00022989"/>
    </source>
</evidence>
<dbReference type="GO" id="GO:0033281">
    <property type="term" value="C:TAT protein transport complex"/>
    <property type="evidence" value="ECO:0007669"/>
    <property type="project" value="UniProtKB-UniRule"/>
</dbReference>
<dbReference type="Proteomes" id="UP000031802">
    <property type="component" value="Unassembled WGS sequence"/>
</dbReference>
<evidence type="ECO:0000256" key="5">
    <source>
        <dbReference type="ARBA" id="ARBA00022927"/>
    </source>
</evidence>
<dbReference type="AlphaFoldDB" id="A0A0B8SZD9"/>
<dbReference type="PANTHER" id="PTHR42982">
    <property type="entry name" value="SEC-INDEPENDENT PROTEIN TRANSLOCASE PROTEIN TATA"/>
    <property type="match status" value="1"/>
</dbReference>
<evidence type="ECO:0000256" key="3">
    <source>
        <dbReference type="ARBA" id="ARBA00022475"/>
    </source>
</evidence>
<dbReference type="HAMAP" id="MF_00236">
    <property type="entry name" value="TatA_E"/>
    <property type="match status" value="1"/>
</dbReference>
<dbReference type="EMBL" id="JJMU01000063">
    <property type="protein sequence ID" value="KGE12841.1"/>
    <property type="molecule type" value="Genomic_DNA"/>
</dbReference>
<evidence type="ECO:0000256" key="2">
    <source>
        <dbReference type="ARBA" id="ARBA00022448"/>
    </source>
</evidence>
<dbReference type="OrthoDB" id="9812812at2"/>
<evidence type="ECO:0000313" key="11">
    <source>
        <dbReference type="EMBL" id="KGE12841.1"/>
    </source>
</evidence>
<sequence>MTIAFMNIGTQEMILILVVVLLLFGGKKLPEMARGLGKGIREFKDASEGIKREVSAQIDKANSEDANTPNKSVDQKDSAKDREDVNEVNP</sequence>
<gene>
    <name evidence="9" type="primary">tatA</name>
    <name evidence="11" type="ORF">DI53_3395</name>
</gene>
<feature type="region of interest" description="Disordered" evidence="10">
    <location>
        <begin position="56"/>
        <end position="90"/>
    </location>
</feature>
<evidence type="ECO:0000256" key="1">
    <source>
        <dbReference type="ARBA" id="ARBA00004162"/>
    </source>
</evidence>
<dbReference type="InterPro" id="IPR003369">
    <property type="entry name" value="TatA/B/E"/>
</dbReference>
<dbReference type="Gene3D" id="1.20.5.3310">
    <property type="match status" value="1"/>
</dbReference>
<evidence type="ECO:0000256" key="8">
    <source>
        <dbReference type="ARBA" id="ARBA00023136"/>
    </source>
</evidence>
<reference evidence="11 12" key="2">
    <citation type="journal article" date="2015" name="PLoS ONE">
        <title>Whole-Genome Optical Mapping and Finished Genome Sequence of Sphingobacterium deserti sp. nov., a New Species Isolated from the Western Desert of China.</title>
        <authorList>
            <person name="Teng C."/>
            <person name="Zhou Z."/>
            <person name="Molnar I."/>
            <person name="Li X."/>
            <person name="Tang R."/>
            <person name="Chen M."/>
            <person name="Wang L."/>
            <person name="Su S."/>
            <person name="Zhang W."/>
            <person name="Lin M."/>
        </authorList>
    </citation>
    <scope>NUCLEOTIDE SEQUENCE [LARGE SCALE GENOMIC DNA]</scope>
    <source>
        <strain evidence="12">ACCC05744</strain>
    </source>
</reference>
<organism evidence="11 12">
    <name type="scientific">Sphingobacterium deserti</name>
    <dbReference type="NCBI Taxonomy" id="1229276"/>
    <lineage>
        <taxon>Bacteria</taxon>
        <taxon>Pseudomonadati</taxon>
        <taxon>Bacteroidota</taxon>
        <taxon>Sphingobacteriia</taxon>
        <taxon>Sphingobacteriales</taxon>
        <taxon>Sphingobacteriaceae</taxon>
        <taxon>Sphingobacterium</taxon>
    </lineage>
</organism>
<dbReference type="GO" id="GO:0008320">
    <property type="term" value="F:protein transmembrane transporter activity"/>
    <property type="evidence" value="ECO:0007669"/>
    <property type="project" value="UniProtKB-UniRule"/>
</dbReference>
<keyword evidence="2 9" id="KW-0813">Transport</keyword>
<keyword evidence="4 9" id="KW-0812">Transmembrane</keyword>
<evidence type="ECO:0000313" key="12">
    <source>
        <dbReference type="Proteomes" id="UP000031802"/>
    </source>
</evidence>
<dbReference type="InterPro" id="IPR006312">
    <property type="entry name" value="TatA/E"/>
</dbReference>
<accession>A0A0B8SZD9</accession>
<keyword evidence="3 9" id="KW-1003">Cell membrane</keyword>
<dbReference type="PATRIC" id="fig|1229276.3.peg.3507"/>